<proteinExistence type="inferred from homology"/>
<feature type="domain" description="TonB-dependent receptor plug" evidence="8">
    <location>
        <begin position="142"/>
        <end position="238"/>
    </location>
</feature>
<reference evidence="9 10" key="1">
    <citation type="submission" date="2020-08" db="EMBL/GenBank/DDBJ databases">
        <title>Polaribacter sp. L12M9 isolated from gut of the Korean scallop.</title>
        <authorList>
            <person name="Jeong Y.S."/>
        </authorList>
    </citation>
    <scope>NUCLEOTIDE SEQUENCE [LARGE SCALE GENOMIC DNA]</scope>
    <source>
        <strain evidence="9 10">L12M9</strain>
    </source>
</reference>
<protein>
    <submittedName>
        <fullName evidence="9">SusC/RagA family TonB-linked outer membrane protein</fullName>
    </submittedName>
</protein>
<gene>
    <name evidence="9" type="ORF">H9W90_06575</name>
</gene>
<evidence type="ECO:0000313" key="9">
    <source>
        <dbReference type="EMBL" id="QNM86777.1"/>
    </source>
</evidence>
<keyword evidence="10" id="KW-1185">Reference proteome</keyword>
<evidence type="ECO:0000256" key="1">
    <source>
        <dbReference type="ARBA" id="ARBA00004571"/>
    </source>
</evidence>
<dbReference type="EMBL" id="CP060695">
    <property type="protein sequence ID" value="QNM86777.1"/>
    <property type="molecule type" value="Genomic_DNA"/>
</dbReference>
<dbReference type="NCBIfam" id="TIGR04056">
    <property type="entry name" value="OMP_RagA_SusC"/>
    <property type="match status" value="1"/>
</dbReference>
<dbReference type="SUPFAM" id="SSF49464">
    <property type="entry name" value="Carboxypeptidase regulatory domain-like"/>
    <property type="match status" value="1"/>
</dbReference>
<dbReference type="InterPro" id="IPR037066">
    <property type="entry name" value="Plug_dom_sf"/>
</dbReference>
<keyword evidence="3 7" id="KW-1134">Transmembrane beta strand</keyword>
<keyword evidence="5 7" id="KW-0472">Membrane</keyword>
<evidence type="ECO:0000256" key="5">
    <source>
        <dbReference type="ARBA" id="ARBA00023136"/>
    </source>
</evidence>
<name>A0A7G9LDS8_9FLAO</name>
<dbReference type="Gene3D" id="2.170.130.10">
    <property type="entry name" value="TonB-dependent receptor, plug domain"/>
    <property type="match status" value="1"/>
</dbReference>
<dbReference type="SUPFAM" id="SSF56935">
    <property type="entry name" value="Porins"/>
    <property type="match status" value="1"/>
</dbReference>
<keyword evidence="6 7" id="KW-0998">Cell outer membrane</keyword>
<dbReference type="Gene3D" id="2.60.40.1120">
    <property type="entry name" value="Carboxypeptidase-like, regulatory domain"/>
    <property type="match status" value="1"/>
</dbReference>
<evidence type="ECO:0000256" key="2">
    <source>
        <dbReference type="ARBA" id="ARBA00022448"/>
    </source>
</evidence>
<evidence type="ECO:0000256" key="4">
    <source>
        <dbReference type="ARBA" id="ARBA00022692"/>
    </source>
</evidence>
<dbReference type="KEGG" id="ppec:H9W90_06575"/>
<dbReference type="InterPro" id="IPR008969">
    <property type="entry name" value="CarboxyPept-like_regulatory"/>
</dbReference>
<dbReference type="Proteomes" id="UP000515808">
    <property type="component" value="Chromosome"/>
</dbReference>
<comment type="subcellular location">
    <subcellularLocation>
        <location evidence="1 7">Cell outer membrane</location>
        <topology evidence="1 7">Multi-pass membrane protein</topology>
    </subcellularLocation>
</comment>
<dbReference type="NCBIfam" id="TIGR04057">
    <property type="entry name" value="SusC_RagA_signa"/>
    <property type="match status" value="1"/>
</dbReference>
<evidence type="ECO:0000256" key="6">
    <source>
        <dbReference type="ARBA" id="ARBA00023237"/>
    </source>
</evidence>
<dbReference type="InterPro" id="IPR012910">
    <property type="entry name" value="Plug_dom"/>
</dbReference>
<accession>A0A7G9LDS8</accession>
<evidence type="ECO:0000259" key="8">
    <source>
        <dbReference type="Pfam" id="PF07715"/>
    </source>
</evidence>
<organism evidence="9 10">
    <name type="scientific">Polaribacter pectinis</name>
    <dbReference type="NCBI Taxonomy" id="2738844"/>
    <lineage>
        <taxon>Bacteria</taxon>
        <taxon>Pseudomonadati</taxon>
        <taxon>Bacteroidota</taxon>
        <taxon>Flavobacteriia</taxon>
        <taxon>Flavobacteriales</taxon>
        <taxon>Flavobacteriaceae</taxon>
    </lineage>
</organism>
<dbReference type="AlphaFoldDB" id="A0A7G9LDS8"/>
<evidence type="ECO:0000256" key="3">
    <source>
        <dbReference type="ARBA" id="ARBA00022452"/>
    </source>
</evidence>
<sequence length="1030" mass="113936">MKRLNFLIPMNKATMRCIVSVTKTIKSSIILLLLLSLNQSLFAQGKTVKGSVVDFQTKDPLPNATVLVKGTSKGTSTDFDGMFSITVDSDDAVLVVSYLGYKVKEVSVKGKTNLSIGLETDSNTLDEIVVTALGIKKAEKALGYSVQKVEGDVLSVAPEANVLSNLTGKVAGLTVYNSSEFYTTPSISLRGESPLVVIDGVPISTNFYNISPNDIEEMNVLKGATASALYGSRGAGGAIMITTKKGKVGKTTVNFNTSSTFNAGYIAIPKPQTVYGSGDNGRYSYVDGAGGGTNDAGTYIWGPRLDVRDPSTASGFKEISQWDSPVDPVTGNRIPTPWISRGKDNLQNFLGAGFITSNNISVSSSNDKGAYRVSATHVYQQGQVPNTQLNNITFDISGSTKIGGLDVESSLTYNKQFTPNLPQSGYGGDNYVYNLLVWSGVDFDVRDFKDYWEVEGLEQRYYQKTPFYNNPYFLANENESGYYEDGVYGYLTMNYDITDDLSVISRTGINANFVRGSENTPISQSQGLGNYSEYSTYDFTVNSDLLLIYDKELSEDFDLNALGGATLNFNEYRSLSAATDGLNLPDFYSLSNSTNPVSASNYQSQKQINSIYGKLSLNYKNSVFLDVTGRNDWSSTLPKETRSYFYPSAALSTVVSEFIKLPEFISFAKLRGSWTISKEDLSLYSLNPVYSVNADVWGGQSTASYPGSIRGDNVSPEETRTYEFGADLRFFKSRLKLDVSYFNSLSYNIISNAPVSSASGFSSKTTNTDERFEKRGVEVSLDFAAIKKEDFQWNTLVNWSTYNTYWDRLDPEFTSNNPWIYEGARTDNYLIYDWVRDPEGNIVHSNGFPVLDTNLSVQGYTRPDYVWAFINNFKYKDFSLSLSFDGRVGGTFHSRTNQSLWNSGAHPDSVNQFREAATNGINNYVAPGVVVTSGELIRDEKGETVSDTRVFEANTQQVSYITYQKRYNPSVYDVSARQNLFKQTFGKLREVSIGYSIPKDVCKSIGLNTMNVNLVGRNLFLFNTARYGYR</sequence>
<dbReference type="InterPro" id="IPR036942">
    <property type="entry name" value="Beta-barrel_TonB_sf"/>
</dbReference>
<dbReference type="InterPro" id="IPR023997">
    <property type="entry name" value="TonB-dep_OMP_SusC/RagA_CS"/>
</dbReference>
<evidence type="ECO:0000313" key="10">
    <source>
        <dbReference type="Proteomes" id="UP000515808"/>
    </source>
</evidence>
<evidence type="ECO:0000256" key="7">
    <source>
        <dbReference type="PROSITE-ProRule" id="PRU01360"/>
    </source>
</evidence>
<dbReference type="InterPro" id="IPR023996">
    <property type="entry name" value="TonB-dep_OMP_SusC/RagA"/>
</dbReference>
<dbReference type="RefSeq" id="WP_187483652.1">
    <property type="nucleotide sequence ID" value="NZ_CP060695.1"/>
</dbReference>
<dbReference type="InterPro" id="IPR039426">
    <property type="entry name" value="TonB-dep_rcpt-like"/>
</dbReference>
<keyword evidence="4 7" id="KW-0812">Transmembrane</keyword>
<dbReference type="Pfam" id="PF07715">
    <property type="entry name" value="Plug"/>
    <property type="match status" value="1"/>
</dbReference>
<dbReference type="PROSITE" id="PS52016">
    <property type="entry name" value="TONB_DEPENDENT_REC_3"/>
    <property type="match status" value="1"/>
</dbReference>
<dbReference type="Gene3D" id="2.40.170.20">
    <property type="entry name" value="TonB-dependent receptor, beta-barrel domain"/>
    <property type="match status" value="1"/>
</dbReference>
<keyword evidence="2 7" id="KW-0813">Transport</keyword>
<dbReference type="GO" id="GO:0009279">
    <property type="term" value="C:cell outer membrane"/>
    <property type="evidence" value="ECO:0007669"/>
    <property type="project" value="UniProtKB-SubCell"/>
</dbReference>
<dbReference type="Pfam" id="PF13715">
    <property type="entry name" value="CarbopepD_reg_2"/>
    <property type="match status" value="1"/>
</dbReference>
<comment type="similarity">
    <text evidence="7">Belongs to the TonB-dependent receptor family.</text>
</comment>